<dbReference type="InterPro" id="IPR000587">
    <property type="entry name" value="Creatinase_N"/>
</dbReference>
<dbReference type="GO" id="GO:0004177">
    <property type="term" value="F:aminopeptidase activity"/>
    <property type="evidence" value="ECO:0007669"/>
    <property type="project" value="UniProtKB-ARBA"/>
</dbReference>
<organism evidence="7 8">
    <name type="scientific">Bursaphelenchus okinawaensis</name>
    <dbReference type="NCBI Taxonomy" id="465554"/>
    <lineage>
        <taxon>Eukaryota</taxon>
        <taxon>Metazoa</taxon>
        <taxon>Ecdysozoa</taxon>
        <taxon>Nematoda</taxon>
        <taxon>Chromadorea</taxon>
        <taxon>Rhabditida</taxon>
        <taxon>Tylenchina</taxon>
        <taxon>Tylenchomorpha</taxon>
        <taxon>Aphelenchoidea</taxon>
        <taxon>Aphelenchoididae</taxon>
        <taxon>Bursaphelenchus</taxon>
    </lineage>
</organism>
<dbReference type="SUPFAM" id="SSF53092">
    <property type="entry name" value="Creatinase/prolidase N-terminal domain"/>
    <property type="match status" value="1"/>
</dbReference>
<dbReference type="EMBL" id="CAJFDH010000001">
    <property type="protein sequence ID" value="CAD5206255.1"/>
    <property type="molecule type" value="Genomic_DNA"/>
</dbReference>
<dbReference type="PANTHER" id="PTHR43763:SF6">
    <property type="entry name" value="XAA-PRO AMINOPEPTIDASE 1"/>
    <property type="match status" value="1"/>
</dbReference>
<evidence type="ECO:0000259" key="4">
    <source>
        <dbReference type="Pfam" id="PF00557"/>
    </source>
</evidence>
<dbReference type="PANTHER" id="PTHR43763">
    <property type="entry name" value="XAA-PRO AMINOPEPTIDASE 1"/>
    <property type="match status" value="1"/>
</dbReference>
<dbReference type="Proteomes" id="UP000614601">
    <property type="component" value="Unassembled WGS sequence"/>
</dbReference>
<proteinExistence type="inferred from homology"/>
<keyword evidence="8" id="KW-1185">Reference proteome</keyword>
<evidence type="ECO:0000256" key="2">
    <source>
        <dbReference type="ARBA" id="ARBA00022723"/>
    </source>
</evidence>
<keyword evidence="3" id="KW-0378">Hydrolase</keyword>
<protein>
    <submittedName>
        <fullName evidence="7">Uncharacterized protein</fullName>
    </submittedName>
</protein>
<comment type="similarity">
    <text evidence="1">Belongs to the peptidase M24B family.</text>
</comment>
<dbReference type="InterPro" id="IPR000994">
    <property type="entry name" value="Pept_M24"/>
</dbReference>
<dbReference type="EMBL" id="CAJFCW020000001">
    <property type="protein sequence ID" value="CAG9081037.1"/>
    <property type="molecule type" value="Genomic_DNA"/>
</dbReference>
<dbReference type="Gene3D" id="3.40.350.10">
    <property type="entry name" value="Creatinase/prolidase N-terminal domain"/>
    <property type="match status" value="2"/>
</dbReference>
<comment type="caution">
    <text evidence="7">The sequence shown here is derived from an EMBL/GenBank/DDBJ whole genome shotgun (WGS) entry which is preliminary data.</text>
</comment>
<feature type="domain" description="Peptidase M24 C-terminal" evidence="6">
    <location>
        <begin position="562"/>
        <end position="625"/>
    </location>
</feature>
<dbReference type="InterPro" id="IPR050422">
    <property type="entry name" value="X-Pro_aminopeptidase_P"/>
</dbReference>
<dbReference type="Pfam" id="PF00557">
    <property type="entry name" value="Peptidase_M24"/>
    <property type="match status" value="1"/>
</dbReference>
<dbReference type="Pfam" id="PF16189">
    <property type="entry name" value="Creatinase_N_2"/>
    <property type="match status" value="1"/>
</dbReference>
<evidence type="ECO:0000256" key="3">
    <source>
        <dbReference type="ARBA" id="ARBA00022801"/>
    </source>
</evidence>
<evidence type="ECO:0000313" key="8">
    <source>
        <dbReference type="Proteomes" id="UP000614601"/>
    </source>
</evidence>
<dbReference type="InterPro" id="IPR036005">
    <property type="entry name" value="Creatinase/aminopeptidase-like"/>
</dbReference>
<feature type="domain" description="Creatinase N-terminal" evidence="5">
    <location>
        <begin position="58"/>
        <end position="156"/>
    </location>
</feature>
<dbReference type="Proteomes" id="UP000783686">
    <property type="component" value="Unassembled WGS sequence"/>
</dbReference>
<evidence type="ECO:0000259" key="5">
    <source>
        <dbReference type="Pfam" id="PF01321"/>
    </source>
</evidence>
<dbReference type="InterPro" id="IPR032416">
    <property type="entry name" value="Peptidase_M24_C"/>
</dbReference>
<sequence length="625" mass="70470">MSSYLKASFTEMSGETVPSILTSFRALFRTDIAGPEGINVYVLPRTDAHQSEYICAKDGRVQFLTGFSGSNGFCVITESEALLWTDSRYFDQAGRELYPGWSLMKQGVVGVPTPMAWLLQNTPQGSRVGFDPQLFGKGSSDELLKAIKGAKSTPVKLGTNLVDVIWEDRPESSKNPLIVMKPEEHGESIESKLTRVRSEMSKKKCDLVLLSDLAQIAWTFNLRGADIPYNPVFFSYAYITHEDAVLFVDKEKITLEIEKHLEIVKIHPYETAGEWLKHYHNEARNSISGHKVWIPSEVNYSLSSLVDDDYVHEAASPVYSMKGIKNDTEMAGMRESHIRDSAAIVQLLLWLKKEVEAGNEVNEIQASDKMEEFRSKLDNFVSLSFDTISAVGEHAASPHYHMTEESGKTVITPNQVFLLDSGGQYRDGTTDLTRTVIHTEEPDEYVKKMYTLVLRAHIICAKQNFPKGIDGIRLDGLTRSSLWSLGYDFGHGVGHGVGHFLNVHEYPPQIGHRLRIAEAGIYKGQVITIEPGYYETGKFGIRIENCYEIVEAKNLDSDSKDFLTFQSLTWVPIQKTMINKELMTAEEINWLNEYHNKCLEKTGKYLQEKGLQEEYNFLAQACTPL</sequence>
<dbReference type="FunFam" id="3.90.230.10:FF:000009">
    <property type="entry name" value="xaa-Pro aminopeptidase 2"/>
    <property type="match status" value="1"/>
</dbReference>
<gene>
    <name evidence="7" type="ORF">BOKJ2_LOCUS939</name>
</gene>
<dbReference type="Pfam" id="PF16188">
    <property type="entry name" value="Peptidase_M24_C"/>
    <property type="match status" value="1"/>
</dbReference>
<accession>A0A811JSE5</accession>
<dbReference type="OrthoDB" id="9995434at2759"/>
<evidence type="ECO:0000313" key="7">
    <source>
        <dbReference type="EMBL" id="CAD5206255.1"/>
    </source>
</evidence>
<dbReference type="AlphaFoldDB" id="A0A811JSE5"/>
<feature type="domain" description="Peptidase M24" evidence="4">
    <location>
        <begin position="332"/>
        <end position="550"/>
    </location>
</feature>
<name>A0A811JSE5_9BILA</name>
<evidence type="ECO:0000259" key="6">
    <source>
        <dbReference type="Pfam" id="PF16188"/>
    </source>
</evidence>
<dbReference type="GO" id="GO:0005737">
    <property type="term" value="C:cytoplasm"/>
    <property type="evidence" value="ECO:0007669"/>
    <property type="project" value="UniProtKB-ARBA"/>
</dbReference>
<dbReference type="SUPFAM" id="SSF55920">
    <property type="entry name" value="Creatinase/aminopeptidase"/>
    <property type="match status" value="1"/>
</dbReference>
<dbReference type="InterPro" id="IPR029149">
    <property type="entry name" value="Creatin/AminoP/Spt16_N"/>
</dbReference>
<evidence type="ECO:0000256" key="1">
    <source>
        <dbReference type="ARBA" id="ARBA00008766"/>
    </source>
</evidence>
<dbReference type="Gene3D" id="3.90.230.10">
    <property type="entry name" value="Creatinase/methionine aminopeptidase superfamily"/>
    <property type="match status" value="1"/>
</dbReference>
<dbReference type="Pfam" id="PF01321">
    <property type="entry name" value="Creatinase_N"/>
    <property type="match status" value="1"/>
</dbReference>
<dbReference type="GO" id="GO:0046872">
    <property type="term" value="F:metal ion binding"/>
    <property type="evidence" value="ECO:0007669"/>
    <property type="project" value="UniProtKB-KW"/>
</dbReference>
<keyword evidence="2" id="KW-0479">Metal-binding</keyword>
<reference evidence="7" key="1">
    <citation type="submission" date="2020-09" db="EMBL/GenBank/DDBJ databases">
        <authorList>
            <person name="Kikuchi T."/>
        </authorList>
    </citation>
    <scope>NUCLEOTIDE SEQUENCE</scope>
    <source>
        <strain evidence="7">SH1</strain>
    </source>
</reference>